<gene>
    <name evidence="1" type="ORF">ERS852523_00563</name>
</gene>
<dbReference type="AlphaFoldDB" id="A0A174KLL4"/>
<dbReference type="EMBL" id="CZAW01000005">
    <property type="protein sequence ID" value="CUP10718.1"/>
    <property type="molecule type" value="Genomic_DNA"/>
</dbReference>
<proteinExistence type="predicted"/>
<dbReference type="Proteomes" id="UP000095712">
    <property type="component" value="Unassembled WGS sequence"/>
</dbReference>
<evidence type="ECO:0000313" key="1">
    <source>
        <dbReference type="EMBL" id="CUP10718.1"/>
    </source>
</evidence>
<reference evidence="1 2" key="1">
    <citation type="submission" date="2015-09" db="EMBL/GenBank/DDBJ databases">
        <authorList>
            <consortium name="Pathogen Informatics"/>
        </authorList>
    </citation>
    <scope>NUCLEOTIDE SEQUENCE [LARGE SCALE GENOMIC DNA]</scope>
    <source>
        <strain evidence="1 2">2789STDY5834911</strain>
    </source>
</reference>
<sequence>MNYSISGYNLYEENEFCIENVIMNEEKMNNLKKLDQIAVLEDGWNGNKAKAFEKQFILTVRSIITALEIQPEIFPTACDSVQFEYEKEDGSYLEIEINSDDKWEVFEINRDGEEKYFSIVANIEAIIKVVNSFYE</sequence>
<name>A0A174KLL4_9FIRM</name>
<accession>A0A174KLL4</accession>
<protein>
    <submittedName>
        <fullName evidence="1">Uncharacterized protein</fullName>
    </submittedName>
</protein>
<evidence type="ECO:0000313" key="2">
    <source>
        <dbReference type="Proteomes" id="UP000095712"/>
    </source>
</evidence>
<organism evidence="1 2">
    <name type="scientific">Blautia wexlerae</name>
    <dbReference type="NCBI Taxonomy" id="418240"/>
    <lineage>
        <taxon>Bacteria</taxon>
        <taxon>Bacillati</taxon>
        <taxon>Bacillota</taxon>
        <taxon>Clostridia</taxon>
        <taxon>Lachnospirales</taxon>
        <taxon>Lachnospiraceae</taxon>
        <taxon>Blautia</taxon>
    </lineage>
</organism>